<evidence type="ECO:0000256" key="5">
    <source>
        <dbReference type="ARBA" id="ARBA00022989"/>
    </source>
</evidence>
<feature type="domain" description="CSC1/OSCA1-like 7TM region" evidence="9">
    <location>
        <begin position="386"/>
        <end position="667"/>
    </location>
</feature>
<feature type="transmembrane region" description="Helical" evidence="8">
    <location>
        <begin position="165"/>
        <end position="185"/>
    </location>
</feature>
<dbReference type="Proteomes" id="UP000800041">
    <property type="component" value="Unassembled WGS sequence"/>
</dbReference>
<dbReference type="Pfam" id="PF13967">
    <property type="entry name" value="RSN1_TM"/>
    <property type="match status" value="1"/>
</dbReference>
<name>A0A6G1H5L4_9PEZI</name>
<evidence type="ECO:0000256" key="6">
    <source>
        <dbReference type="ARBA" id="ARBA00023136"/>
    </source>
</evidence>
<dbReference type="PANTHER" id="PTHR13018:SF149">
    <property type="entry name" value="DOMAIN PROTEIN, PUTATIVE (AFU_ORTHOLOGUE AFUA_3G11660)-RELATED"/>
    <property type="match status" value="1"/>
</dbReference>
<feature type="transmembrane region" description="Helical" evidence="8">
    <location>
        <begin position="595"/>
        <end position="622"/>
    </location>
</feature>
<comment type="subcellular location">
    <subcellularLocation>
        <location evidence="1">Membrane</location>
        <topology evidence="1">Multi-pass membrane protein</topology>
    </subcellularLocation>
</comment>
<feature type="transmembrane region" description="Helical" evidence="8">
    <location>
        <begin position="480"/>
        <end position="501"/>
    </location>
</feature>
<feature type="transmembrane region" description="Helical" evidence="8">
    <location>
        <begin position="119"/>
        <end position="138"/>
    </location>
</feature>
<feature type="compositionally biased region" description="Polar residues" evidence="7">
    <location>
        <begin position="900"/>
        <end position="911"/>
    </location>
</feature>
<keyword evidence="13" id="KW-1185">Reference proteome</keyword>
<dbReference type="AlphaFoldDB" id="A0A6G1H5L4"/>
<dbReference type="OrthoDB" id="2150324at2759"/>
<evidence type="ECO:0000313" key="12">
    <source>
        <dbReference type="EMBL" id="KAF1988511.1"/>
    </source>
</evidence>
<keyword evidence="3" id="KW-0813">Transport</keyword>
<comment type="similarity">
    <text evidence="2">Belongs to the CSC1 (TC 1.A.17) family.</text>
</comment>
<evidence type="ECO:0000256" key="8">
    <source>
        <dbReference type="SAM" id="Phobius"/>
    </source>
</evidence>
<evidence type="ECO:0000256" key="4">
    <source>
        <dbReference type="ARBA" id="ARBA00022692"/>
    </source>
</evidence>
<dbReference type="Pfam" id="PF02714">
    <property type="entry name" value="RSN1_7TM"/>
    <property type="match status" value="1"/>
</dbReference>
<feature type="region of interest" description="Disordered" evidence="7">
    <location>
        <begin position="882"/>
        <end position="1026"/>
    </location>
</feature>
<sequence length="1026" mass="114725">MPLAPRQSSDSNVGDQFLDLIADPFQTEIQANSIYAALIWSFAVSGGLFLFFCLLRPRSSAVYAPRQRHADEKHAPQPLSKGFFAWFTTVRRVQEPELVSKIGLDAVVFLRFLRMIRDIMLVFTVIGCAVLIPVNLVGGHDVYDQWSDVATLMKFTPQYIFGQKFWAFVVMAYVFQGVICGFVWWNYTAVLKLRRAYFESPDYRASLHSRTLLLTHVREPLRSDSGLSQIAEEAKPTDDAPRTAIARNVKDLPELIEAHDETVQTLEGYLAKYFADPNKLPDTRPTCKPFKEDRKNHKNKKVDAIEYLTGRMKRLATQIKEVRETLDKRNPMPYGFVSYTHIEDAHSVAHATRKKAPQGSTISLAPKSNDLIWVNLPMSKALRRTRRFWDTLWMVLLTILFIPLNILSAVFLSDFSHLGLIWDGFRENLATHPVGWGIAQGILAPAFQALIFMALPVVFRKLYHHSGDISKTSRERHVTSRLYAFFVVNNLVVFSIFGSAFRFVAAVIRSQDQGTWDAIQDAHLFTNVMNGLCNVSTFWLTYQMQQNLGAATDIAQLLPLVWGSFRRRFTHPTPRQLIELSAPQPFDYSAYYNTYLFVATVGFCFGTLQPIVLPVTAFYLAIELWFKRYLLQYVLITKTESGGQFWRMLINRLLFAVLLMNAVIALVVGAQGVGARQYIGDVARSGAMLYAMIPLPFLLWAFKWYCSKCFDDKLRYYSTNSTSAGIDVEGASNEGGMKKGKKNDRVGVRFGHPALYRRLMTPMVHAKSQHLMAEIYDGSADDPGYDHPAAARATGTTTPRSVYGYSDTYMSDMDHSTPGKPAKSQQPEHGADFEFVKESDLDFENFKRRAEFREEFGGDGELYGKPEDLISRPGTPSTFATMNFGIGMGSLPEDEEVEPSNGNGTRTSSLTLAKIGDGEEGEGTTYGPGYSKAGSSESPSPSGVLSGRRHKRHGSVDVDVPTAGLDAGDIVAAGKKAYRDHEQEETGSLSGGRLLSLSGGIGRSSEAEDKETDDERGSLDAGRMLR</sequence>
<dbReference type="Pfam" id="PF14703">
    <property type="entry name" value="PHM7_cyt"/>
    <property type="match status" value="1"/>
</dbReference>
<reference evidence="12" key="1">
    <citation type="journal article" date="2020" name="Stud. Mycol.">
        <title>101 Dothideomycetes genomes: a test case for predicting lifestyles and emergence of pathogens.</title>
        <authorList>
            <person name="Haridas S."/>
            <person name="Albert R."/>
            <person name="Binder M."/>
            <person name="Bloem J."/>
            <person name="Labutti K."/>
            <person name="Salamov A."/>
            <person name="Andreopoulos B."/>
            <person name="Baker S."/>
            <person name="Barry K."/>
            <person name="Bills G."/>
            <person name="Bluhm B."/>
            <person name="Cannon C."/>
            <person name="Castanera R."/>
            <person name="Culley D."/>
            <person name="Daum C."/>
            <person name="Ezra D."/>
            <person name="Gonzalez J."/>
            <person name="Henrissat B."/>
            <person name="Kuo A."/>
            <person name="Liang C."/>
            <person name="Lipzen A."/>
            <person name="Lutzoni F."/>
            <person name="Magnuson J."/>
            <person name="Mondo S."/>
            <person name="Nolan M."/>
            <person name="Ohm R."/>
            <person name="Pangilinan J."/>
            <person name="Park H.-J."/>
            <person name="Ramirez L."/>
            <person name="Alfaro M."/>
            <person name="Sun H."/>
            <person name="Tritt A."/>
            <person name="Yoshinaga Y."/>
            <person name="Zwiers L.-H."/>
            <person name="Turgeon B."/>
            <person name="Goodwin S."/>
            <person name="Spatafora J."/>
            <person name="Crous P."/>
            <person name="Grigoriev I."/>
        </authorList>
    </citation>
    <scope>NUCLEOTIDE SEQUENCE</scope>
    <source>
        <strain evidence="12">CBS 113979</strain>
    </source>
</reference>
<dbReference type="InterPro" id="IPR032880">
    <property type="entry name" value="CSC1/OSCA1-like_N"/>
</dbReference>
<evidence type="ECO:0000256" key="3">
    <source>
        <dbReference type="ARBA" id="ARBA00022448"/>
    </source>
</evidence>
<feature type="compositionally biased region" description="Low complexity" evidence="7">
    <location>
        <begin position="987"/>
        <end position="998"/>
    </location>
</feature>
<feature type="domain" description="CSC1/OSCA1-like N-terminal transmembrane" evidence="10">
    <location>
        <begin position="34"/>
        <end position="185"/>
    </location>
</feature>
<feature type="domain" description="CSC1/OSCA1-like cytosolic" evidence="11">
    <location>
        <begin position="209"/>
        <end position="375"/>
    </location>
</feature>
<dbReference type="InterPro" id="IPR027815">
    <property type="entry name" value="CSC1/OSCA1-like_cyt"/>
</dbReference>
<feature type="transmembrane region" description="Helical" evidence="8">
    <location>
        <begin position="653"/>
        <end position="675"/>
    </location>
</feature>
<evidence type="ECO:0000256" key="7">
    <source>
        <dbReference type="SAM" id="MobiDB-lite"/>
    </source>
</evidence>
<evidence type="ECO:0000259" key="9">
    <source>
        <dbReference type="Pfam" id="PF02714"/>
    </source>
</evidence>
<dbReference type="InterPro" id="IPR003864">
    <property type="entry name" value="CSC1/OSCA1-like_7TM"/>
</dbReference>
<feature type="transmembrane region" description="Helical" evidence="8">
    <location>
        <begin position="34"/>
        <end position="55"/>
    </location>
</feature>
<accession>A0A6G1H5L4</accession>
<evidence type="ECO:0000256" key="2">
    <source>
        <dbReference type="ARBA" id="ARBA00007779"/>
    </source>
</evidence>
<feature type="transmembrane region" description="Helical" evidence="8">
    <location>
        <begin position="687"/>
        <end position="706"/>
    </location>
</feature>
<dbReference type="PANTHER" id="PTHR13018">
    <property type="entry name" value="PROBABLE MEMBRANE PROTEIN DUF221-RELATED"/>
    <property type="match status" value="1"/>
</dbReference>
<dbReference type="GO" id="GO:0005227">
    <property type="term" value="F:calcium-activated cation channel activity"/>
    <property type="evidence" value="ECO:0007669"/>
    <property type="project" value="InterPro"/>
</dbReference>
<evidence type="ECO:0000259" key="10">
    <source>
        <dbReference type="Pfam" id="PF13967"/>
    </source>
</evidence>
<keyword evidence="4 8" id="KW-0812">Transmembrane</keyword>
<evidence type="ECO:0000259" key="11">
    <source>
        <dbReference type="Pfam" id="PF14703"/>
    </source>
</evidence>
<dbReference type="EMBL" id="ML977148">
    <property type="protein sequence ID" value="KAF1988511.1"/>
    <property type="molecule type" value="Genomic_DNA"/>
</dbReference>
<gene>
    <name evidence="12" type="ORF">K402DRAFT_452748</name>
</gene>
<evidence type="ECO:0000313" key="13">
    <source>
        <dbReference type="Proteomes" id="UP000800041"/>
    </source>
</evidence>
<organism evidence="12 13">
    <name type="scientific">Aulographum hederae CBS 113979</name>
    <dbReference type="NCBI Taxonomy" id="1176131"/>
    <lineage>
        <taxon>Eukaryota</taxon>
        <taxon>Fungi</taxon>
        <taxon>Dikarya</taxon>
        <taxon>Ascomycota</taxon>
        <taxon>Pezizomycotina</taxon>
        <taxon>Dothideomycetes</taxon>
        <taxon>Pleosporomycetidae</taxon>
        <taxon>Aulographales</taxon>
        <taxon>Aulographaceae</taxon>
    </lineage>
</organism>
<proteinExistence type="inferred from homology"/>
<feature type="transmembrane region" description="Helical" evidence="8">
    <location>
        <begin position="433"/>
        <end position="459"/>
    </location>
</feature>
<evidence type="ECO:0000256" key="1">
    <source>
        <dbReference type="ARBA" id="ARBA00004141"/>
    </source>
</evidence>
<protein>
    <submittedName>
        <fullName evidence="12">DUF221-domain-containing protein</fullName>
    </submittedName>
</protein>
<feature type="compositionally biased region" description="Low complexity" evidence="7">
    <location>
        <begin position="923"/>
        <end position="946"/>
    </location>
</feature>
<feature type="transmembrane region" description="Helical" evidence="8">
    <location>
        <begin position="392"/>
        <end position="413"/>
    </location>
</feature>
<dbReference type="InterPro" id="IPR045122">
    <property type="entry name" value="Csc1-like"/>
</dbReference>
<dbReference type="GO" id="GO:0005886">
    <property type="term" value="C:plasma membrane"/>
    <property type="evidence" value="ECO:0007669"/>
    <property type="project" value="TreeGrafter"/>
</dbReference>
<keyword evidence="6 8" id="KW-0472">Membrane</keyword>
<keyword evidence="5 8" id="KW-1133">Transmembrane helix</keyword>